<evidence type="ECO:0000256" key="6">
    <source>
        <dbReference type="ARBA" id="ARBA00023163"/>
    </source>
</evidence>
<comment type="function">
    <text evidence="7">Negatively regulates transcription of bacterial ribonucleotide reductase nrd genes and operons by binding to NrdR-boxes.</text>
</comment>
<evidence type="ECO:0000256" key="3">
    <source>
        <dbReference type="ARBA" id="ARBA00022840"/>
    </source>
</evidence>
<proteinExistence type="inferred from homology"/>
<organism evidence="9 10">
    <name type="scientific">Streptobacillus moniliformis (strain ATCC 14647 / DSM 12112 / NCTC 10651 / 9901)</name>
    <dbReference type="NCBI Taxonomy" id="519441"/>
    <lineage>
        <taxon>Bacteria</taxon>
        <taxon>Fusobacteriati</taxon>
        <taxon>Fusobacteriota</taxon>
        <taxon>Fusobacteriia</taxon>
        <taxon>Fusobacteriales</taxon>
        <taxon>Leptotrichiaceae</taxon>
        <taxon>Streptobacillus</taxon>
    </lineage>
</organism>
<dbReference type="Pfam" id="PF22811">
    <property type="entry name" value="Zn_ribbon_NrdR"/>
    <property type="match status" value="1"/>
</dbReference>
<dbReference type="PANTHER" id="PTHR30455:SF2">
    <property type="entry name" value="TRANSCRIPTIONAL REPRESSOR NRDR"/>
    <property type="match status" value="1"/>
</dbReference>
<dbReference type="GO" id="GO:0045892">
    <property type="term" value="P:negative regulation of DNA-templated transcription"/>
    <property type="evidence" value="ECO:0007669"/>
    <property type="project" value="UniProtKB-UniRule"/>
</dbReference>
<dbReference type="Proteomes" id="UP000002072">
    <property type="component" value="Chromosome"/>
</dbReference>
<evidence type="ECO:0000256" key="4">
    <source>
        <dbReference type="ARBA" id="ARBA00023015"/>
    </source>
</evidence>
<keyword evidence="1 7" id="KW-0678">Repressor</keyword>
<evidence type="ECO:0000256" key="1">
    <source>
        <dbReference type="ARBA" id="ARBA00022491"/>
    </source>
</evidence>
<keyword evidence="2 7" id="KW-0547">Nucleotide-binding</keyword>
<evidence type="ECO:0000256" key="5">
    <source>
        <dbReference type="ARBA" id="ARBA00023125"/>
    </source>
</evidence>
<dbReference type="GO" id="GO:0005524">
    <property type="term" value="F:ATP binding"/>
    <property type="evidence" value="ECO:0007669"/>
    <property type="project" value="UniProtKB-UniRule"/>
</dbReference>
<dbReference type="InterPro" id="IPR055173">
    <property type="entry name" value="NrdR-like_N"/>
</dbReference>
<keyword evidence="4 7" id="KW-0805">Transcription regulation</keyword>
<keyword evidence="7" id="KW-0479">Metal-binding</keyword>
<keyword evidence="6 7" id="KW-0804">Transcription</keyword>
<sequence>MKCPYCGDKETKVVDSRSYSDGNSIKRRRECDLCNKRFNTIEKIFNLPIVVIKKNGEVEEFDRNKIYQGIIRSLVKRSYVQNKVDEMIDEIEREILTNYDGKIHSNVLGDTILEKLFLFDEVAYIRFASVYNKFENLDSFLNTIKEVKKRKRKR</sequence>
<evidence type="ECO:0000256" key="2">
    <source>
        <dbReference type="ARBA" id="ARBA00022741"/>
    </source>
</evidence>
<evidence type="ECO:0000313" key="10">
    <source>
        <dbReference type="Proteomes" id="UP000002072"/>
    </source>
</evidence>
<protein>
    <recommendedName>
        <fullName evidence="7">Transcriptional repressor NrdR</fullName>
    </recommendedName>
</protein>
<dbReference type="PROSITE" id="PS51161">
    <property type="entry name" value="ATP_CONE"/>
    <property type="match status" value="1"/>
</dbReference>
<dbReference type="HOGENOM" id="CLU_108412_0_0_0"/>
<keyword evidence="5 7" id="KW-0238">DNA-binding</keyword>
<feature type="domain" description="ATP-cone" evidence="8">
    <location>
        <begin position="49"/>
        <end position="139"/>
    </location>
</feature>
<dbReference type="NCBIfam" id="TIGR00244">
    <property type="entry name" value="transcriptional regulator NrdR"/>
    <property type="match status" value="1"/>
</dbReference>
<evidence type="ECO:0000256" key="7">
    <source>
        <dbReference type="HAMAP-Rule" id="MF_00440"/>
    </source>
</evidence>
<keyword evidence="7" id="KW-0862">Zinc</keyword>
<keyword evidence="7" id="KW-0863">Zinc-finger</keyword>
<dbReference type="RefSeq" id="WP_012858853.1">
    <property type="nucleotide sequence ID" value="NC_013515.1"/>
</dbReference>
<name>D1AYC7_STRM9</name>
<comment type="cofactor">
    <cofactor evidence="7">
        <name>Zn(2+)</name>
        <dbReference type="ChEBI" id="CHEBI:29105"/>
    </cofactor>
    <text evidence="7">Binds 1 zinc ion.</text>
</comment>
<dbReference type="HAMAP" id="MF_00440">
    <property type="entry name" value="NrdR"/>
    <property type="match status" value="1"/>
</dbReference>
<gene>
    <name evidence="7" type="primary">nrdR</name>
    <name evidence="9" type="ordered locus">Smon_0835</name>
</gene>
<dbReference type="GeneID" id="29673711"/>
<comment type="similarity">
    <text evidence="7">Belongs to the NrdR family.</text>
</comment>
<dbReference type="InterPro" id="IPR005144">
    <property type="entry name" value="ATP-cone_dom"/>
</dbReference>
<dbReference type="GO" id="GO:0008270">
    <property type="term" value="F:zinc ion binding"/>
    <property type="evidence" value="ECO:0007669"/>
    <property type="project" value="UniProtKB-UniRule"/>
</dbReference>
<dbReference type="eggNOG" id="COG1327">
    <property type="taxonomic scope" value="Bacteria"/>
</dbReference>
<evidence type="ECO:0000313" key="9">
    <source>
        <dbReference type="EMBL" id="ACZ01303.1"/>
    </source>
</evidence>
<dbReference type="AlphaFoldDB" id="D1AYC7"/>
<keyword evidence="10" id="KW-1185">Reference proteome</keyword>
<dbReference type="InterPro" id="IPR003796">
    <property type="entry name" value="RNR_NrdR-like"/>
</dbReference>
<evidence type="ECO:0000259" key="8">
    <source>
        <dbReference type="PROSITE" id="PS51161"/>
    </source>
</evidence>
<dbReference type="Pfam" id="PF03477">
    <property type="entry name" value="ATP-cone"/>
    <property type="match status" value="1"/>
</dbReference>
<accession>D1AYC7</accession>
<reference evidence="9 10" key="1">
    <citation type="journal article" date="2009" name="Stand. Genomic Sci.">
        <title>Complete genome sequence of Streptobacillus moniliformis type strain (9901T).</title>
        <authorList>
            <person name="Nolan M."/>
            <person name="Gronow S."/>
            <person name="Lapidus A."/>
            <person name="Ivanova N."/>
            <person name="Copeland A."/>
            <person name="Lucas S."/>
            <person name="Del Rio T.G."/>
            <person name="Chen F."/>
            <person name="Tice H."/>
            <person name="Pitluck S."/>
            <person name="Cheng J.F."/>
            <person name="Sims D."/>
            <person name="Meincke L."/>
            <person name="Bruce D."/>
            <person name="Goodwin L."/>
            <person name="Brettin T."/>
            <person name="Han C."/>
            <person name="Detter J.C."/>
            <person name="Ovchinikova G."/>
            <person name="Pati A."/>
            <person name="Mavromatis K."/>
            <person name="Mikhailova N."/>
            <person name="Chen A."/>
            <person name="Palaniappan K."/>
            <person name="Land M."/>
            <person name="Hauser L."/>
            <person name="Chang Y.J."/>
            <person name="Jeffries C.D."/>
            <person name="Rohde M."/>
            <person name="Sproer C."/>
            <person name="Goker M."/>
            <person name="Bristow J."/>
            <person name="Eisen J.A."/>
            <person name="Markowitz V."/>
            <person name="Hugenholtz P."/>
            <person name="Kyrpides N.C."/>
            <person name="Klenk H.P."/>
            <person name="Chain P."/>
        </authorList>
    </citation>
    <scope>NUCLEOTIDE SEQUENCE [LARGE SCALE GENOMIC DNA]</scope>
    <source>
        <strain evidence="10">ATCC 14647 / DSM 12112 / NCTC 10651 / 9901</strain>
    </source>
</reference>
<dbReference type="KEGG" id="smf:Smon_0835"/>
<keyword evidence="3 7" id="KW-0067">ATP-binding</keyword>
<dbReference type="PANTHER" id="PTHR30455">
    <property type="entry name" value="TRANSCRIPTIONAL REPRESSOR NRDR"/>
    <property type="match status" value="1"/>
</dbReference>
<dbReference type="OrthoDB" id="9807461at2"/>
<dbReference type="EMBL" id="CP001779">
    <property type="protein sequence ID" value="ACZ01303.1"/>
    <property type="molecule type" value="Genomic_DNA"/>
</dbReference>
<feature type="zinc finger region" evidence="7">
    <location>
        <begin position="3"/>
        <end position="34"/>
    </location>
</feature>
<dbReference type="GO" id="GO:0003677">
    <property type="term" value="F:DNA binding"/>
    <property type="evidence" value="ECO:0007669"/>
    <property type="project" value="UniProtKB-KW"/>
</dbReference>
<dbReference type="STRING" id="519441.Smon_0835"/>